<gene>
    <name evidence="2" type="ORF">FB567DRAFT_587394</name>
</gene>
<feature type="compositionally biased region" description="Low complexity" evidence="1">
    <location>
        <begin position="404"/>
        <end position="415"/>
    </location>
</feature>
<feature type="compositionally biased region" description="Polar residues" evidence="1">
    <location>
        <begin position="141"/>
        <end position="168"/>
    </location>
</feature>
<comment type="caution">
    <text evidence="2">The sequence shown here is derived from an EMBL/GenBank/DDBJ whole genome shotgun (WGS) entry which is preliminary data.</text>
</comment>
<dbReference type="EMBL" id="JAGMVJ010000002">
    <property type="protein sequence ID" value="KAH7092935.1"/>
    <property type="molecule type" value="Genomic_DNA"/>
</dbReference>
<feature type="compositionally biased region" description="Polar residues" evidence="1">
    <location>
        <begin position="259"/>
        <end position="272"/>
    </location>
</feature>
<feature type="compositionally biased region" description="Polar residues" evidence="1">
    <location>
        <begin position="214"/>
        <end position="225"/>
    </location>
</feature>
<protein>
    <submittedName>
        <fullName evidence="2">Uncharacterized protein</fullName>
    </submittedName>
</protein>
<feature type="region of interest" description="Disordered" evidence="1">
    <location>
        <begin position="210"/>
        <end position="471"/>
    </location>
</feature>
<dbReference type="OrthoDB" id="5360255at2759"/>
<feature type="compositionally biased region" description="Polar residues" evidence="1">
    <location>
        <begin position="417"/>
        <end position="464"/>
    </location>
</feature>
<name>A0A8K0REL5_9PLEO</name>
<reference evidence="2" key="1">
    <citation type="journal article" date="2021" name="Nat. Commun.">
        <title>Genetic determinants of endophytism in the Arabidopsis root mycobiome.</title>
        <authorList>
            <person name="Mesny F."/>
            <person name="Miyauchi S."/>
            <person name="Thiergart T."/>
            <person name="Pickel B."/>
            <person name="Atanasova L."/>
            <person name="Karlsson M."/>
            <person name="Huettel B."/>
            <person name="Barry K.W."/>
            <person name="Haridas S."/>
            <person name="Chen C."/>
            <person name="Bauer D."/>
            <person name="Andreopoulos W."/>
            <person name="Pangilinan J."/>
            <person name="LaButti K."/>
            <person name="Riley R."/>
            <person name="Lipzen A."/>
            <person name="Clum A."/>
            <person name="Drula E."/>
            <person name="Henrissat B."/>
            <person name="Kohler A."/>
            <person name="Grigoriev I.V."/>
            <person name="Martin F.M."/>
            <person name="Hacquard S."/>
        </authorList>
    </citation>
    <scope>NUCLEOTIDE SEQUENCE</scope>
    <source>
        <strain evidence="2">MPI-SDFR-AT-0120</strain>
    </source>
</reference>
<keyword evidence="3" id="KW-1185">Reference proteome</keyword>
<feature type="compositionally biased region" description="Low complexity" evidence="1">
    <location>
        <begin position="307"/>
        <end position="328"/>
    </location>
</feature>
<organism evidence="2 3">
    <name type="scientific">Paraphoma chrysanthemicola</name>
    <dbReference type="NCBI Taxonomy" id="798071"/>
    <lineage>
        <taxon>Eukaryota</taxon>
        <taxon>Fungi</taxon>
        <taxon>Dikarya</taxon>
        <taxon>Ascomycota</taxon>
        <taxon>Pezizomycotina</taxon>
        <taxon>Dothideomycetes</taxon>
        <taxon>Pleosporomycetidae</taxon>
        <taxon>Pleosporales</taxon>
        <taxon>Pleosporineae</taxon>
        <taxon>Phaeosphaeriaceae</taxon>
        <taxon>Paraphoma</taxon>
    </lineage>
</organism>
<feature type="compositionally biased region" description="Basic and acidic residues" evidence="1">
    <location>
        <begin position="273"/>
        <end position="282"/>
    </location>
</feature>
<feature type="compositionally biased region" description="Polar residues" evidence="1">
    <location>
        <begin position="365"/>
        <end position="397"/>
    </location>
</feature>
<proteinExistence type="predicted"/>
<dbReference type="GO" id="GO:0007131">
    <property type="term" value="P:reciprocal meiotic recombination"/>
    <property type="evidence" value="ECO:0007669"/>
    <property type="project" value="InterPro"/>
</dbReference>
<evidence type="ECO:0000313" key="3">
    <source>
        <dbReference type="Proteomes" id="UP000813461"/>
    </source>
</evidence>
<dbReference type="AlphaFoldDB" id="A0A8K0REL5"/>
<dbReference type="InterPro" id="IPR004354">
    <property type="entry name" value="Meiotic_Rec114"/>
</dbReference>
<feature type="region of interest" description="Disordered" evidence="1">
    <location>
        <begin position="141"/>
        <end position="188"/>
    </location>
</feature>
<dbReference type="Pfam" id="PF03525">
    <property type="entry name" value="Meiotic_rec114"/>
    <property type="match status" value="1"/>
</dbReference>
<evidence type="ECO:0000313" key="2">
    <source>
        <dbReference type="EMBL" id="KAH7092935.1"/>
    </source>
</evidence>
<dbReference type="Proteomes" id="UP000813461">
    <property type="component" value="Unassembled WGS sequence"/>
</dbReference>
<sequence>MISLPLAKLSTAQDAAADARSFSWSHDTQHLTVVIDTFGSPSPPSQLLKVVQGTHVRHLIEVERLVSESNELMRTMQEHGVELKNEQLPISALVRCPLLAIRWQLSDKRIRRVQLKFKNSADYDLAYNHLHRLGLRMSATADTQSRLSTPNATRPSAPPTSSDLTGSHSDSRVGPSCPPSRLTEISNRPFTAVTAPTSVETHIQEATNVRPVSAYTTPASDSRAGSASFDDPLRPPVYFARPDSATSAVLDHPSARPSHYQQHDQSFVATESSSHDLNDRPETALLYNRPDTAETILPPRRELPFARSSLPRSSGSDSARPSSRPSTSLMGPPPLPARVASLRPSSSRMSNHEAELPPLPKPTFLDTTQQQPSWMQNPPRTPNLDETTPPSAQSTFLEDQENRPFSSLSNNSPLSYKRSSTAKMPSTRPLSSLSNASQNRRQTESQSPLSTPPTSNSVHKSYSSKGKGVAQELGSDEGLAAYAMQSEDGRRAALNEFVFHSLQNENFVTLLEDMETCWARIGPDRK</sequence>
<evidence type="ECO:0000256" key="1">
    <source>
        <dbReference type="SAM" id="MobiDB-lite"/>
    </source>
</evidence>
<accession>A0A8K0REL5</accession>